<feature type="transmembrane region" description="Helical" evidence="1">
    <location>
        <begin position="128"/>
        <end position="149"/>
    </location>
</feature>
<evidence type="ECO:0000256" key="1">
    <source>
        <dbReference type="SAM" id="Phobius"/>
    </source>
</evidence>
<keyword evidence="1" id="KW-0472">Membrane</keyword>
<evidence type="ECO:0000313" key="2">
    <source>
        <dbReference type="EMBL" id="MEX6685937.1"/>
    </source>
</evidence>
<feature type="transmembrane region" description="Helical" evidence="1">
    <location>
        <begin position="104"/>
        <end position="122"/>
    </location>
</feature>
<protein>
    <submittedName>
        <fullName evidence="2">Uncharacterized protein</fullName>
    </submittedName>
</protein>
<organism evidence="2 3">
    <name type="scientific">Danxiaibacter flavus</name>
    <dbReference type="NCBI Taxonomy" id="3049108"/>
    <lineage>
        <taxon>Bacteria</taxon>
        <taxon>Pseudomonadati</taxon>
        <taxon>Bacteroidota</taxon>
        <taxon>Chitinophagia</taxon>
        <taxon>Chitinophagales</taxon>
        <taxon>Chitinophagaceae</taxon>
        <taxon>Danxiaibacter</taxon>
    </lineage>
</organism>
<evidence type="ECO:0000313" key="3">
    <source>
        <dbReference type="Proteomes" id="UP001560573"/>
    </source>
</evidence>
<reference evidence="2 3" key="1">
    <citation type="submission" date="2023-07" db="EMBL/GenBank/DDBJ databases">
        <authorList>
            <person name="Lian W.-H."/>
        </authorList>
    </citation>
    <scope>NUCLEOTIDE SEQUENCE [LARGE SCALE GENOMIC DNA]</scope>
    <source>
        <strain evidence="2 3">SYSU DXS3180</strain>
    </source>
</reference>
<keyword evidence="1" id="KW-0812">Transmembrane</keyword>
<accession>A0ABV3Z7V0</accession>
<proteinExistence type="predicted"/>
<feature type="transmembrane region" description="Helical" evidence="1">
    <location>
        <begin position="75"/>
        <end position="92"/>
    </location>
</feature>
<gene>
    <name evidence="2" type="ORF">QTN47_00440</name>
</gene>
<dbReference type="RefSeq" id="WP_369327326.1">
    <property type="nucleotide sequence ID" value="NZ_JAULBC010000001.1"/>
</dbReference>
<name>A0ABV3Z7V0_9BACT</name>
<sequence>MNYISDNIFQALLDWSEAWITLIPLAMYFFRKKYVHAYKIVAVYLILAFINNSAEGFTIAVLYYRVKGVFGTNNWLYNLHSVFLTVCFILFFREIGIRSKWLNTKWILPLYLITVGSIFLLSDDFFIISSKVFAIEGIVLLVYCVSFFLQRLKDDEIYLDFDAPLVIVTGLTIYESVNFFIFLFFNLLMEKAVAFAGSIWDVHNWVYIIFCLFITYAFYGRTRLIYR</sequence>
<feature type="transmembrane region" description="Helical" evidence="1">
    <location>
        <begin position="42"/>
        <end position="63"/>
    </location>
</feature>
<dbReference type="Proteomes" id="UP001560573">
    <property type="component" value="Unassembled WGS sequence"/>
</dbReference>
<keyword evidence="1" id="KW-1133">Transmembrane helix</keyword>
<feature type="transmembrane region" description="Helical" evidence="1">
    <location>
        <begin position="205"/>
        <end position="222"/>
    </location>
</feature>
<dbReference type="EMBL" id="JAULBC010000001">
    <property type="protein sequence ID" value="MEX6685937.1"/>
    <property type="molecule type" value="Genomic_DNA"/>
</dbReference>
<comment type="caution">
    <text evidence="2">The sequence shown here is derived from an EMBL/GenBank/DDBJ whole genome shotgun (WGS) entry which is preliminary data.</text>
</comment>
<keyword evidence="3" id="KW-1185">Reference proteome</keyword>
<feature type="transmembrane region" description="Helical" evidence="1">
    <location>
        <begin position="161"/>
        <end position="185"/>
    </location>
</feature>